<dbReference type="GO" id="GO:0004519">
    <property type="term" value="F:endonuclease activity"/>
    <property type="evidence" value="ECO:0007669"/>
    <property type="project" value="UniProtKB-KW"/>
</dbReference>
<gene>
    <name evidence="2" type="ORF">G4L40_06000</name>
</gene>
<organism evidence="2 3">
    <name type="scientific">Flavobacterium celericrescens</name>
    <dbReference type="NCBI Taxonomy" id="2709780"/>
    <lineage>
        <taxon>Bacteria</taxon>
        <taxon>Pseudomonadati</taxon>
        <taxon>Bacteroidota</taxon>
        <taxon>Flavobacteriia</taxon>
        <taxon>Flavobacteriales</taxon>
        <taxon>Flavobacteriaceae</taxon>
        <taxon>Flavobacterium</taxon>
    </lineage>
</organism>
<keyword evidence="2" id="KW-0378">Hydrolase</keyword>
<name>A0ABX0IF32_9FLAO</name>
<dbReference type="EMBL" id="JAAJBV010000003">
    <property type="protein sequence ID" value="NHM04257.1"/>
    <property type="molecule type" value="Genomic_DNA"/>
</dbReference>
<keyword evidence="2" id="KW-0540">Nuclease</keyword>
<keyword evidence="3" id="KW-1185">Reference proteome</keyword>
<dbReference type="Proteomes" id="UP000761423">
    <property type="component" value="Unassembled WGS sequence"/>
</dbReference>
<sequence length="235" mass="28074">MKIITWNCNGAFRKKFESLTDKNADIHIIQECENPAETKDLNYKNWALNYLWIGDSKNKGIGIFAKENIELKLLNWSDIYKDHKVKHFLPCKVNNDFNLIAVWTHKNNSPNFGYIGQFWKYLQINKSRMSNSIIIGDFNSNSIWDQWDRWWNHSDVVKELKEIGIESIYHNREKEENGKETKPTFYLHRNLSKPYHIDYCFASKNHLEKTSNFVIENFENWKHLSDHTPIIITFK</sequence>
<dbReference type="RefSeq" id="WP_166236297.1">
    <property type="nucleotide sequence ID" value="NZ_JAAJBV010000003.1"/>
</dbReference>
<reference evidence="2 3" key="1">
    <citation type="submission" date="2020-02" db="EMBL/GenBank/DDBJ databases">
        <authorList>
            <person name="Chen W.-M."/>
        </authorList>
    </citation>
    <scope>NUCLEOTIDE SEQUENCE [LARGE SCALE GENOMIC DNA]</scope>
    <source>
        <strain evidence="2 3">TWA-26</strain>
    </source>
</reference>
<dbReference type="Gene3D" id="3.60.10.10">
    <property type="entry name" value="Endonuclease/exonuclease/phosphatase"/>
    <property type="match status" value="1"/>
</dbReference>
<evidence type="ECO:0000313" key="3">
    <source>
        <dbReference type="Proteomes" id="UP000761423"/>
    </source>
</evidence>
<keyword evidence="2" id="KW-0255">Endonuclease</keyword>
<proteinExistence type="predicted"/>
<dbReference type="InterPro" id="IPR036691">
    <property type="entry name" value="Endo/exonu/phosph_ase_sf"/>
</dbReference>
<protein>
    <submittedName>
        <fullName evidence="2">Endonuclease/exonuclease/phosphatase family protein</fullName>
    </submittedName>
</protein>
<feature type="domain" description="Endonuclease/exonuclease/phosphatase" evidence="1">
    <location>
        <begin position="4"/>
        <end position="215"/>
    </location>
</feature>
<comment type="caution">
    <text evidence="2">The sequence shown here is derived from an EMBL/GenBank/DDBJ whole genome shotgun (WGS) entry which is preliminary data.</text>
</comment>
<dbReference type="Pfam" id="PF03372">
    <property type="entry name" value="Exo_endo_phos"/>
    <property type="match status" value="1"/>
</dbReference>
<dbReference type="SUPFAM" id="SSF56219">
    <property type="entry name" value="DNase I-like"/>
    <property type="match status" value="1"/>
</dbReference>
<evidence type="ECO:0000259" key="1">
    <source>
        <dbReference type="Pfam" id="PF03372"/>
    </source>
</evidence>
<dbReference type="InterPro" id="IPR005135">
    <property type="entry name" value="Endo/exonuclease/phosphatase"/>
</dbReference>
<evidence type="ECO:0000313" key="2">
    <source>
        <dbReference type="EMBL" id="NHM04257.1"/>
    </source>
</evidence>
<accession>A0ABX0IF32</accession>